<name>A0AAN4SKQ0_BACFG</name>
<keyword evidence="1" id="KW-0472">Membrane</keyword>
<proteinExistence type="predicted"/>
<keyword evidence="1" id="KW-0812">Transmembrane</keyword>
<gene>
    <name evidence="2" type="ORF">M104_1142</name>
</gene>
<keyword evidence="1" id="KW-1133">Transmembrane helix</keyword>
<organism evidence="2 3">
    <name type="scientific">Bacteroides fragilis str. 1007-1-F #10</name>
    <dbReference type="NCBI Taxonomy" id="1339295"/>
    <lineage>
        <taxon>Bacteria</taxon>
        <taxon>Pseudomonadati</taxon>
        <taxon>Bacteroidota</taxon>
        <taxon>Bacteroidia</taxon>
        <taxon>Bacteroidales</taxon>
        <taxon>Bacteroidaceae</taxon>
        <taxon>Bacteroides</taxon>
    </lineage>
</organism>
<evidence type="ECO:0000256" key="1">
    <source>
        <dbReference type="SAM" id="Phobius"/>
    </source>
</evidence>
<evidence type="ECO:0000313" key="3">
    <source>
        <dbReference type="Proteomes" id="UP000022433"/>
    </source>
</evidence>
<sequence length="55" mass="6752">MVEKRFQHWGTRENVKIREIKKNIFYIFLFVYLFIVHHSHILYPTFPQGVQPFGT</sequence>
<dbReference type="EMBL" id="JGEA01000014">
    <property type="protein sequence ID" value="EYA15847.1"/>
    <property type="molecule type" value="Genomic_DNA"/>
</dbReference>
<feature type="transmembrane region" description="Helical" evidence="1">
    <location>
        <begin position="24"/>
        <end position="43"/>
    </location>
</feature>
<evidence type="ECO:0000313" key="2">
    <source>
        <dbReference type="EMBL" id="EYA15847.1"/>
    </source>
</evidence>
<protein>
    <submittedName>
        <fullName evidence="2">Uncharacterized protein</fullName>
    </submittedName>
</protein>
<reference evidence="2 3" key="1">
    <citation type="submission" date="2014-02" db="EMBL/GenBank/DDBJ databases">
        <authorList>
            <person name="Sears C."/>
            <person name="Carroll K."/>
            <person name="Sack B.R."/>
            <person name="Qadri F."/>
            <person name="Myers L.L."/>
            <person name="Chung G.-T."/>
            <person name="Escheverria P."/>
            <person name="Fraser C.M."/>
            <person name="Sadzewicz L."/>
            <person name="Shefchek K.A."/>
            <person name="Tallon L."/>
            <person name="Das S.P."/>
            <person name="Daugherty S."/>
            <person name="Mongodin E.F."/>
        </authorList>
    </citation>
    <scope>NUCLEOTIDE SEQUENCE [LARGE SCALE GENOMIC DNA]</scope>
    <source>
        <strain evidence="2 3">1007-1-F #10</strain>
    </source>
</reference>
<dbReference type="Proteomes" id="UP000022433">
    <property type="component" value="Unassembled WGS sequence"/>
</dbReference>
<dbReference type="AlphaFoldDB" id="A0AAN4SKQ0"/>
<accession>A0AAN4SKQ0</accession>
<comment type="caution">
    <text evidence="2">The sequence shown here is derived from an EMBL/GenBank/DDBJ whole genome shotgun (WGS) entry which is preliminary data.</text>
</comment>